<dbReference type="InterPro" id="IPR011032">
    <property type="entry name" value="GroES-like_sf"/>
</dbReference>
<evidence type="ECO:0000313" key="8">
    <source>
        <dbReference type="Proteomes" id="UP000717585"/>
    </source>
</evidence>
<comment type="subunit">
    <text evidence="2">Homotetramer.</text>
</comment>
<accession>A0A8J6E6Z9</accession>
<dbReference type="InterPro" id="IPR051603">
    <property type="entry name" value="Zinc-ADH_QOR/CCCR"/>
</dbReference>
<dbReference type="OrthoDB" id="9992527at2759"/>
<dbReference type="Proteomes" id="UP000717585">
    <property type="component" value="Unassembled WGS sequence"/>
</dbReference>
<evidence type="ECO:0000256" key="5">
    <source>
        <dbReference type="ARBA" id="ARBA00022884"/>
    </source>
</evidence>
<dbReference type="Pfam" id="PF13602">
    <property type="entry name" value="ADH_zinc_N_2"/>
    <property type="match status" value="1"/>
</dbReference>
<dbReference type="GO" id="GO:0008270">
    <property type="term" value="F:zinc ion binding"/>
    <property type="evidence" value="ECO:0007669"/>
    <property type="project" value="InterPro"/>
</dbReference>
<evidence type="ECO:0000256" key="1">
    <source>
        <dbReference type="ARBA" id="ARBA00004496"/>
    </source>
</evidence>
<comment type="subcellular location">
    <subcellularLocation>
        <location evidence="1">Cytoplasm</location>
    </subcellularLocation>
</comment>
<dbReference type="PANTHER" id="PTHR44154">
    <property type="entry name" value="QUINONE OXIDOREDUCTASE"/>
    <property type="match status" value="1"/>
</dbReference>
<dbReference type="GO" id="GO:0003723">
    <property type="term" value="F:RNA binding"/>
    <property type="evidence" value="ECO:0007669"/>
    <property type="project" value="UniProtKB-KW"/>
</dbReference>
<gene>
    <name evidence="7" type="ORF">J8273_0817</name>
</gene>
<evidence type="ECO:0000313" key="7">
    <source>
        <dbReference type="EMBL" id="KAG9397687.1"/>
    </source>
</evidence>
<dbReference type="SUPFAM" id="SSF51735">
    <property type="entry name" value="NAD(P)-binding Rossmann-fold domains"/>
    <property type="match status" value="1"/>
</dbReference>
<dbReference type="InterPro" id="IPR002364">
    <property type="entry name" value="Quin_OxRdtase/zeta-crystal_CS"/>
</dbReference>
<dbReference type="SUPFAM" id="SSF50129">
    <property type="entry name" value="GroES-like"/>
    <property type="match status" value="1"/>
</dbReference>
<evidence type="ECO:0000256" key="4">
    <source>
        <dbReference type="ARBA" id="ARBA00022857"/>
    </source>
</evidence>
<dbReference type="InterPro" id="IPR020843">
    <property type="entry name" value="ER"/>
</dbReference>
<proteinExistence type="predicted"/>
<protein>
    <submittedName>
        <fullName evidence="7">Zinc-binding dehydrogenase</fullName>
    </submittedName>
</protein>
<dbReference type="InterPro" id="IPR036291">
    <property type="entry name" value="NAD(P)-bd_dom_sf"/>
</dbReference>
<dbReference type="SMART" id="SM00829">
    <property type="entry name" value="PKS_ER"/>
    <property type="match status" value="1"/>
</dbReference>
<keyword evidence="8" id="KW-1185">Reference proteome</keyword>
<dbReference type="AlphaFoldDB" id="A0A8J6E6Z9"/>
<dbReference type="EMBL" id="JAHDYR010000001">
    <property type="protein sequence ID" value="KAG9397687.1"/>
    <property type="molecule type" value="Genomic_DNA"/>
</dbReference>
<organism evidence="7 8">
    <name type="scientific">Carpediemonas membranifera</name>
    <dbReference type="NCBI Taxonomy" id="201153"/>
    <lineage>
        <taxon>Eukaryota</taxon>
        <taxon>Metamonada</taxon>
        <taxon>Carpediemonas-like organisms</taxon>
        <taxon>Carpediemonas</taxon>
    </lineage>
</organism>
<dbReference type="Gene3D" id="3.90.180.10">
    <property type="entry name" value="Medium-chain alcohol dehydrogenases, catalytic domain"/>
    <property type="match status" value="1"/>
</dbReference>
<reference evidence="7" key="1">
    <citation type="submission" date="2021-05" db="EMBL/GenBank/DDBJ databases">
        <title>A free-living protist that lacks canonical eukaryotic 1 DNA replication and segregation systems.</title>
        <authorList>
            <person name="Salas-Leiva D.E."/>
            <person name="Tromer E.C."/>
            <person name="Curtis B.A."/>
            <person name="Jerlstrom-Hultqvist J."/>
            <person name="Kolisko M."/>
            <person name="Yi Z."/>
            <person name="Salas-Leiva J.S."/>
            <person name="Gallot-Lavallee L."/>
            <person name="Kops G.J.P.L."/>
            <person name="Archibald J.M."/>
            <person name="Simpson A.G.B."/>
            <person name="Roger A.J."/>
        </authorList>
    </citation>
    <scope>NUCLEOTIDE SEQUENCE</scope>
    <source>
        <strain evidence="7">BICM</strain>
    </source>
</reference>
<dbReference type="GO" id="GO:0005737">
    <property type="term" value="C:cytoplasm"/>
    <property type="evidence" value="ECO:0007669"/>
    <property type="project" value="UniProtKB-SubCell"/>
</dbReference>
<dbReference type="PANTHER" id="PTHR44154:SF1">
    <property type="entry name" value="QUINONE OXIDOREDUCTASE"/>
    <property type="match status" value="1"/>
</dbReference>
<sequence length="329" mass="34566">MRALLLNKIGKPYDYTVGEIDTPKPGENEVRIKVAAAALNPVDWKLAQYGAEAWTEFPRVLGLDSAGVVDAVGRQVTTFAVGDRVVQHGSLISRTGGFAEYTLSDTRHLAHIPDTVSFEEAAAAMCAGVTAHQAITRKLHVAADDVVLIHGGAGGVGSFAIQICKSIGATVISTCSSSKMEIVRSIGADEVIDYTSEDVTARVMEITAGLGADRILNTLDGASGVDDLKRLAFNGNLCMIVGELPSCPEGTGMFVKGQSLAYCFLGGAHVTGHSKSLIDIGRMSNELLHLMAEGTVKAVVGKTISLEEVPVCLAELEEGHAKGKTVMTL</sequence>
<keyword evidence="5" id="KW-0694">RNA-binding</keyword>
<dbReference type="Gene3D" id="3.40.50.720">
    <property type="entry name" value="NAD(P)-binding Rossmann-like Domain"/>
    <property type="match status" value="1"/>
</dbReference>
<comment type="caution">
    <text evidence="7">The sequence shown here is derived from an EMBL/GenBank/DDBJ whole genome shotgun (WGS) entry which is preliminary data.</text>
</comment>
<evidence type="ECO:0000256" key="3">
    <source>
        <dbReference type="ARBA" id="ARBA00022490"/>
    </source>
</evidence>
<dbReference type="Pfam" id="PF08240">
    <property type="entry name" value="ADH_N"/>
    <property type="match status" value="1"/>
</dbReference>
<name>A0A8J6E6Z9_9EUKA</name>
<evidence type="ECO:0000259" key="6">
    <source>
        <dbReference type="SMART" id="SM00829"/>
    </source>
</evidence>
<keyword evidence="4" id="KW-0521">NADP</keyword>
<dbReference type="PROSITE" id="PS01162">
    <property type="entry name" value="QOR_ZETA_CRYSTAL"/>
    <property type="match status" value="1"/>
</dbReference>
<dbReference type="InterPro" id="IPR013154">
    <property type="entry name" value="ADH-like_N"/>
</dbReference>
<dbReference type="GO" id="GO:0016491">
    <property type="term" value="F:oxidoreductase activity"/>
    <property type="evidence" value="ECO:0007669"/>
    <property type="project" value="InterPro"/>
</dbReference>
<keyword evidence="3" id="KW-0963">Cytoplasm</keyword>
<evidence type="ECO:0000256" key="2">
    <source>
        <dbReference type="ARBA" id="ARBA00011881"/>
    </source>
</evidence>
<feature type="domain" description="Enoyl reductase (ER)" evidence="6">
    <location>
        <begin position="10"/>
        <end position="327"/>
    </location>
</feature>